<dbReference type="GO" id="GO:0005634">
    <property type="term" value="C:nucleus"/>
    <property type="evidence" value="ECO:0007669"/>
    <property type="project" value="TreeGrafter"/>
</dbReference>
<gene>
    <name evidence="5" type="ORF">C0Q70_06041</name>
</gene>
<accession>A0A2T7PMW7</accession>
<evidence type="ECO:0000256" key="1">
    <source>
        <dbReference type="ARBA" id="ARBA00022468"/>
    </source>
</evidence>
<dbReference type="SMART" id="SM00368">
    <property type="entry name" value="LRR_RI"/>
    <property type="match status" value="7"/>
</dbReference>
<dbReference type="GO" id="GO:0005829">
    <property type="term" value="C:cytosol"/>
    <property type="evidence" value="ECO:0007669"/>
    <property type="project" value="TreeGrafter"/>
</dbReference>
<comment type="caution">
    <text evidence="5">The sequence shown here is derived from an EMBL/GenBank/DDBJ whole genome shotgun (WGS) entry which is preliminary data.</text>
</comment>
<organism evidence="5 6">
    <name type="scientific">Pomacea canaliculata</name>
    <name type="common">Golden apple snail</name>
    <dbReference type="NCBI Taxonomy" id="400727"/>
    <lineage>
        <taxon>Eukaryota</taxon>
        <taxon>Metazoa</taxon>
        <taxon>Spiralia</taxon>
        <taxon>Lophotrochozoa</taxon>
        <taxon>Mollusca</taxon>
        <taxon>Gastropoda</taxon>
        <taxon>Caenogastropoda</taxon>
        <taxon>Architaenioglossa</taxon>
        <taxon>Ampullarioidea</taxon>
        <taxon>Ampullariidae</taxon>
        <taxon>Pomacea</taxon>
    </lineage>
</organism>
<keyword evidence="1" id="KW-0343">GTPase activation</keyword>
<protein>
    <submittedName>
        <fullName evidence="5">Uncharacterized protein</fullName>
    </submittedName>
</protein>
<dbReference type="Pfam" id="PF13516">
    <property type="entry name" value="LRR_6"/>
    <property type="match status" value="5"/>
</dbReference>
<dbReference type="PROSITE" id="PS51450">
    <property type="entry name" value="LRR"/>
    <property type="match status" value="1"/>
</dbReference>
<dbReference type="SUPFAM" id="SSF52047">
    <property type="entry name" value="RNI-like"/>
    <property type="match status" value="1"/>
</dbReference>
<dbReference type="OrthoDB" id="120976at2759"/>
<proteinExistence type="predicted"/>
<keyword evidence="3" id="KW-0677">Repeat</keyword>
<evidence type="ECO:0000256" key="4">
    <source>
        <dbReference type="SAM" id="MobiDB-lite"/>
    </source>
</evidence>
<dbReference type="PANTHER" id="PTHR24113">
    <property type="entry name" value="RAN GTPASE-ACTIVATING PROTEIN 1"/>
    <property type="match status" value="1"/>
</dbReference>
<evidence type="ECO:0000313" key="5">
    <source>
        <dbReference type="EMBL" id="PVD34764.1"/>
    </source>
</evidence>
<evidence type="ECO:0000256" key="2">
    <source>
        <dbReference type="ARBA" id="ARBA00022614"/>
    </source>
</evidence>
<evidence type="ECO:0000313" key="6">
    <source>
        <dbReference type="Proteomes" id="UP000245119"/>
    </source>
</evidence>
<dbReference type="Proteomes" id="UP000245119">
    <property type="component" value="Linkage Group LG3"/>
</dbReference>
<sequence>MEEWCPVRRPVAKTAYEIATRFRRYSTREQITASAHVRRRQKQTRFNVTKQQGLVGSVVSTEHLEYDKDAIPDDFDYDEEDEGERSTELTNSQNIYLQACKMMNVLPNSIIIRNICLTTVDVRNQLMGSQGVRALCIALMNLANNNLGRKGVSPIAKAIPELDVVTSLNLSGNNLKENDGVIIRNLIEECRLLRVLNLSHNCFRETGGVEIGDAIGGYDSIEVLDLSWNHLRRNGAVAIARGIGNSNSLREVNLSWNGFHVDGGKEMGKALDKCSSLQVLDLSGNRIEESCLGDLMHGLKNNSTLNVLKLAHNPITTKGVHFLLQSLCNLSSTGITELDLGIIYSSVPAYLLIGTVRGGAVPGTPDSVDKGRDIMIRHGAYLGQEVDLRNRELELLNEDPLMVLYQYGLLVGLSPVNFFILMRNKDEILTIEDIQEGLEKVDIPFTGRSLGKFAARIFNLSDVKRLTEYTKIARDFQLSMRRTSDELYKRALRKSDEQTDESRVRAKLRKLIAQEDEQMQEERLKQCSYLAKWLASTKDGKEGLTTETEDETRVPKAEDSIPVSNISEG</sequence>
<dbReference type="GO" id="GO:0005096">
    <property type="term" value="F:GTPase activator activity"/>
    <property type="evidence" value="ECO:0007669"/>
    <property type="project" value="UniProtKB-KW"/>
</dbReference>
<keyword evidence="2" id="KW-0433">Leucine-rich repeat</keyword>
<dbReference type="Gene3D" id="3.80.10.10">
    <property type="entry name" value="Ribonuclease Inhibitor"/>
    <property type="match status" value="1"/>
</dbReference>
<dbReference type="AlphaFoldDB" id="A0A2T7PMW7"/>
<dbReference type="EMBL" id="PZQS01000003">
    <property type="protein sequence ID" value="PVD34764.1"/>
    <property type="molecule type" value="Genomic_DNA"/>
</dbReference>
<dbReference type="InterPro" id="IPR001611">
    <property type="entry name" value="Leu-rich_rpt"/>
</dbReference>
<feature type="region of interest" description="Disordered" evidence="4">
    <location>
        <begin position="540"/>
        <end position="569"/>
    </location>
</feature>
<dbReference type="GO" id="GO:0006913">
    <property type="term" value="P:nucleocytoplasmic transport"/>
    <property type="evidence" value="ECO:0007669"/>
    <property type="project" value="TreeGrafter"/>
</dbReference>
<dbReference type="InterPro" id="IPR027038">
    <property type="entry name" value="RanGap"/>
</dbReference>
<reference evidence="5 6" key="1">
    <citation type="submission" date="2018-04" db="EMBL/GenBank/DDBJ databases">
        <title>The genome of golden apple snail Pomacea canaliculata provides insight into stress tolerance and invasive adaptation.</title>
        <authorList>
            <person name="Liu C."/>
            <person name="Liu B."/>
            <person name="Ren Y."/>
            <person name="Zhang Y."/>
            <person name="Wang H."/>
            <person name="Li S."/>
            <person name="Jiang F."/>
            <person name="Yin L."/>
            <person name="Zhang G."/>
            <person name="Qian W."/>
            <person name="Fan W."/>
        </authorList>
    </citation>
    <scope>NUCLEOTIDE SEQUENCE [LARGE SCALE GENOMIC DNA]</scope>
    <source>
        <strain evidence="5">SZHN2017</strain>
        <tissue evidence="5">Muscle</tissue>
    </source>
</reference>
<dbReference type="GO" id="GO:0031267">
    <property type="term" value="F:small GTPase binding"/>
    <property type="evidence" value="ECO:0007669"/>
    <property type="project" value="TreeGrafter"/>
</dbReference>
<dbReference type="InterPro" id="IPR032675">
    <property type="entry name" value="LRR_dom_sf"/>
</dbReference>
<name>A0A2T7PMW7_POMCA</name>
<dbReference type="GO" id="GO:0048471">
    <property type="term" value="C:perinuclear region of cytoplasm"/>
    <property type="evidence" value="ECO:0007669"/>
    <property type="project" value="TreeGrafter"/>
</dbReference>
<keyword evidence="6" id="KW-1185">Reference proteome</keyword>
<dbReference type="PANTHER" id="PTHR24113:SF12">
    <property type="entry name" value="RAN GTPASE-ACTIVATING PROTEIN 1"/>
    <property type="match status" value="1"/>
</dbReference>
<evidence type="ECO:0000256" key="3">
    <source>
        <dbReference type="ARBA" id="ARBA00022737"/>
    </source>
</evidence>